<keyword evidence="5" id="KW-1185">Reference proteome</keyword>
<dbReference type="Proteomes" id="UP000225706">
    <property type="component" value="Unassembled WGS sequence"/>
</dbReference>
<dbReference type="GO" id="GO:0006751">
    <property type="term" value="P:glutathione catabolic process"/>
    <property type="evidence" value="ECO:0007669"/>
    <property type="project" value="InterPro"/>
</dbReference>
<protein>
    <submittedName>
        <fullName evidence="4">Cation transport regulator-like protein 1</fullName>
    </submittedName>
</protein>
<name>A0A2B4SNW8_STYPI</name>
<evidence type="ECO:0000313" key="5">
    <source>
        <dbReference type="Proteomes" id="UP000225706"/>
    </source>
</evidence>
<dbReference type="GO" id="GO:0005737">
    <property type="term" value="C:cytoplasm"/>
    <property type="evidence" value="ECO:0007669"/>
    <property type="project" value="TreeGrafter"/>
</dbReference>
<dbReference type="OrthoDB" id="1933483at2759"/>
<keyword evidence="2" id="KW-0456">Lyase</keyword>
<comment type="similarity">
    <text evidence="1">Belongs to the gamma-glutamylcyclotransferase family. ChaC subfamily.</text>
</comment>
<accession>A0A2B4SNW8</accession>
<dbReference type="STRING" id="50429.A0A2B4SNW8"/>
<evidence type="ECO:0000256" key="3">
    <source>
        <dbReference type="ARBA" id="ARBA00048073"/>
    </source>
</evidence>
<dbReference type="Gene3D" id="3.10.490.10">
    <property type="entry name" value="Gamma-glutamyl cyclotransferase-like"/>
    <property type="match status" value="1"/>
</dbReference>
<dbReference type="PANTHER" id="PTHR12192">
    <property type="entry name" value="CATION TRANSPORT PROTEIN CHAC-RELATED"/>
    <property type="match status" value="1"/>
</dbReference>
<proteinExistence type="inferred from homology"/>
<comment type="catalytic activity">
    <reaction evidence="3">
        <text>glutathione = L-cysteinylglycine + 5-oxo-L-proline</text>
        <dbReference type="Rhea" id="RHEA:47724"/>
        <dbReference type="ChEBI" id="CHEBI:57925"/>
        <dbReference type="ChEBI" id="CHEBI:58402"/>
        <dbReference type="ChEBI" id="CHEBI:61694"/>
        <dbReference type="EC" id="4.3.2.7"/>
    </reaction>
</comment>
<comment type="caution">
    <text evidence="4">The sequence shown here is derived from an EMBL/GenBank/DDBJ whole genome shotgun (WGS) entry which is preliminary data.</text>
</comment>
<dbReference type="InterPro" id="IPR013024">
    <property type="entry name" value="GGCT-like"/>
</dbReference>
<dbReference type="GO" id="GO:0061928">
    <property type="term" value="F:glutathione specific gamma-glutamylcyclotransferase activity"/>
    <property type="evidence" value="ECO:0007669"/>
    <property type="project" value="UniProtKB-EC"/>
</dbReference>
<dbReference type="PANTHER" id="PTHR12192:SF26">
    <property type="entry name" value="GLUTATHIONE-SPECIFIC GAMMA-GLUTAMYLCYCLOTRANSFERASE 1"/>
    <property type="match status" value="1"/>
</dbReference>
<dbReference type="InterPro" id="IPR006840">
    <property type="entry name" value="ChaC"/>
</dbReference>
<evidence type="ECO:0000256" key="2">
    <source>
        <dbReference type="ARBA" id="ARBA00023239"/>
    </source>
</evidence>
<dbReference type="AlphaFoldDB" id="A0A2B4SNW8"/>
<evidence type="ECO:0000256" key="1">
    <source>
        <dbReference type="ARBA" id="ARBA00009662"/>
    </source>
</evidence>
<organism evidence="4 5">
    <name type="scientific">Stylophora pistillata</name>
    <name type="common">Smooth cauliflower coral</name>
    <dbReference type="NCBI Taxonomy" id="50429"/>
    <lineage>
        <taxon>Eukaryota</taxon>
        <taxon>Metazoa</taxon>
        <taxon>Cnidaria</taxon>
        <taxon>Anthozoa</taxon>
        <taxon>Hexacorallia</taxon>
        <taxon>Scleractinia</taxon>
        <taxon>Astrocoeniina</taxon>
        <taxon>Pocilloporidae</taxon>
        <taxon>Stylophora</taxon>
    </lineage>
</organism>
<dbReference type="EMBL" id="LSMT01000024">
    <property type="protein sequence ID" value="PFX32364.1"/>
    <property type="molecule type" value="Genomic_DNA"/>
</dbReference>
<gene>
    <name evidence="4" type="primary">Chac1</name>
    <name evidence="4" type="ORF">AWC38_SpisGene2782</name>
</gene>
<reference evidence="5" key="1">
    <citation type="journal article" date="2017" name="bioRxiv">
        <title>Comparative analysis of the genomes of Stylophora pistillata and Acropora digitifera provides evidence for extensive differences between species of corals.</title>
        <authorList>
            <person name="Voolstra C.R."/>
            <person name="Li Y."/>
            <person name="Liew Y.J."/>
            <person name="Baumgarten S."/>
            <person name="Zoccola D."/>
            <person name="Flot J.-F."/>
            <person name="Tambutte S."/>
            <person name="Allemand D."/>
            <person name="Aranda M."/>
        </authorList>
    </citation>
    <scope>NUCLEOTIDE SEQUENCE [LARGE SCALE GENOMIC DNA]</scope>
</reference>
<dbReference type="Pfam" id="PF04752">
    <property type="entry name" value="ChaC"/>
    <property type="match status" value="1"/>
</dbReference>
<evidence type="ECO:0000313" key="4">
    <source>
        <dbReference type="EMBL" id="PFX32364.1"/>
    </source>
</evidence>
<sequence length="222" mass="25476">MDFWLRFFDLETRFSFRILCCWAYRWICSAILSGKHLASWGFGKGREYFILHRFEIIKESLTSRYFCFQPGRVVTLVEEKQGRVWGIAYKVASVNANLALGKLNEREIALGGYDLHHLSFSCNEKPSHRFNVLAYVATPKNTLYLGPASPGQIALQIASAKGNSGLNVEYLVRLADFMREKVPDYDEQHLFDLEKLVKKELGLPTDVSTPWPQLKHNLISRG</sequence>
<dbReference type="CDD" id="cd06661">
    <property type="entry name" value="GGCT_like"/>
    <property type="match status" value="1"/>
</dbReference>